<sequence>VRGKPLAEAHELSSKQTIATTLDKVVGDLGQPEAAHTVLAPHLKRTVGDLTTDGLEGFLKASPDITRADTMILLRHWEDLRYERAFLKRVDDWEIFTETIQKSGRPAEDAELATLSEFADAFEARKSIKPLTDVQQQVLEARWPPGQSSSDLVAMGQSILQGQDPFVGEKLRLALLNRLNRGFVAGERNISAGELFDALESIKALKPGTKVPIESSNVLRRVFGDTEQGKRLHGIFTKQSNWALIGDLVNIPRSAVTSVDMSATLRQAWITFTRRPVTGVADLMRGTKAAVNRLYAEELDSWVRTGRRVIKELDEFGGSRTFTTGQKGKDHGVFLVQSGERLALREEAYMSSWAERVMPWVRVSQRGYNTQLNLQRVHFFDGTLAQWYDRFNRRVINLRQVKAGKASSKSIDTLREEMEWARVSDKDIDGLAQATNFFTGRGKLGFAEGTDVAAVASNVFFSPRLNSSRIAILQEATVGTARTLGKVALKRTLTKVDRVKLDSIIRGLYVPMAGYGALYTAQKQGWLPDFMRLEINPFDEDFGKVSFGDSRIDIWAGMLPFARLFARTFEELAFKPVIKGEAPDLVRLRKLWLEDLPSQKLQPVGGFLKTVIVGEDFLGRPFKYDEEDFFNLFVGLFTPLSIDATLESMSINSMWDVLGKTGLPGSVGLESDDVDINFRLEQLLSSVTGEVLGFGSVTFRDFAEELHILRDEHHAELNTEPGADEVSYDEGTIAS</sequence>
<dbReference type="AlphaFoldDB" id="A0A0F9HE05"/>
<protein>
    <recommendedName>
        <fullName evidence="2">Large polyvalent protein associated domain-containing protein</fullName>
    </recommendedName>
</protein>
<dbReference type="EMBL" id="LAZR01023025">
    <property type="protein sequence ID" value="KKL79920.1"/>
    <property type="molecule type" value="Genomic_DNA"/>
</dbReference>
<reference evidence="1" key="1">
    <citation type="journal article" date="2015" name="Nature">
        <title>Complex archaea that bridge the gap between prokaryotes and eukaryotes.</title>
        <authorList>
            <person name="Spang A."/>
            <person name="Saw J.H."/>
            <person name="Jorgensen S.L."/>
            <person name="Zaremba-Niedzwiedzka K."/>
            <person name="Martijn J."/>
            <person name="Lind A.E."/>
            <person name="van Eijk R."/>
            <person name="Schleper C."/>
            <person name="Guy L."/>
            <person name="Ettema T.J."/>
        </authorList>
    </citation>
    <scope>NUCLEOTIDE SEQUENCE</scope>
</reference>
<evidence type="ECO:0000313" key="1">
    <source>
        <dbReference type="EMBL" id="KKL79920.1"/>
    </source>
</evidence>
<feature type="non-terminal residue" evidence="1">
    <location>
        <position position="735"/>
    </location>
</feature>
<feature type="non-terminal residue" evidence="1">
    <location>
        <position position="1"/>
    </location>
</feature>
<proteinExistence type="predicted"/>
<gene>
    <name evidence="1" type="ORF">LCGC14_2009990</name>
</gene>
<name>A0A0F9HE05_9ZZZZ</name>
<comment type="caution">
    <text evidence="1">The sequence shown here is derived from an EMBL/GenBank/DDBJ whole genome shotgun (WGS) entry which is preliminary data.</text>
</comment>
<evidence type="ECO:0008006" key="2">
    <source>
        <dbReference type="Google" id="ProtNLM"/>
    </source>
</evidence>
<organism evidence="1">
    <name type="scientific">marine sediment metagenome</name>
    <dbReference type="NCBI Taxonomy" id="412755"/>
    <lineage>
        <taxon>unclassified sequences</taxon>
        <taxon>metagenomes</taxon>
        <taxon>ecological metagenomes</taxon>
    </lineage>
</organism>
<accession>A0A0F9HE05</accession>